<name>A0A2M7H1B9_9BACT</name>
<evidence type="ECO:0000256" key="1">
    <source>
        <dbReference type="ARBA" id="ARBA00022490"/>
    </source>
</evidence>
<sequence length="215" mass="23898">MNIAKIIDHTNIKLTATAKDIIKTCQEAKTYGFRGVCVRPEWVKLVKNELKGANIKTIVLIDPPIGDSSHKRRIQICEIAKRDGTDELDVVISIPDVKHERWRKVLKDLKEISKILPTKVIIGSGYLTDEEIEKASEIVKKAGAICVKTATEKDPLEHRELKEKFYHLKIMRKAAPGLLIKASGNVKTLKDVKEAIKAGANIIGTSSGVEIVKET</sequence>
<dbReference type="PANTHER" id="PTHR10889:SF1">
    <property type="entry name" value="DEOXYRIBOSE-PHOSPHATE ALDOLASE"/>
    <property type="match status" value="1"/>
</dbReference>
<evidence type="ECO:0000313" key="5">
    <source>
        <dbReference type="Proteomes" id="UP000230215"/>
    </source>
</evidence>
<proteinExistence type="predicted"/>
<dbReference type="GO" id="GO:0004139">
    <property type="term" value="F:deoxyribose-phosphate aldolase activity"/>
    <property type="evidence" value="ECO:0007669"/>
    <property type="project" value="UniProtKB-UniRule"/>
</dbReference>
<dbReference type="PIRSF" id="PIRSF001357">
    <property type="entry name" value="DeoC"/>
    <property type="match status" value="1"/>
</dbReference>
<dbReference type="PANTHER" id="PTHR10889">
    <property type="entry name" value="DEOXYRIBOSE-PHOSPHATE ALDOLASE"/>
    <property type="match status" value="1"/>
</dbReference>
<dbReference type="AlphaFoldDB" id="A0A2M7H1B9"/>
<dbReference type="EC" id="4.1.2.4" evidence="3"/>
<evidence type="ECO:0000256" key="3">
    <source>
        <dbReference type="NCBIfam" id="TIGR00126"/>
    </source>
</evidence>
<dbReference type="Gene3D" id="3.20.20.70">
    <property type="entry name" value="Aldolase class I"/>
    <property type="match status" value="1"/>
</dbReference>
<dbReference type="Proteomes" id="UP000230215">
    <property type="component" value="Unassembled WGS sequence"/>
</dbReference>
<dbReference type="Pfam" id="PF01791">
    <property type="entry name" value="DeoC"/>
    <property type="match status" value="1"/>
</dbReference>
<dbReference type="InterPro" id="IPR013785">
    <property type="entry name" value="Aldolase_TIM"/>
</dbReference>
<dbReference type="GO" id="GO:0005737">
    <property type="term" value="C:cytoplasm"/>
    <property type="evidence" value="ECO:0007669"/>
    <property type="project" value="InterPro"/>
</dbReference>
<protein>
    <recommendedName>
        <fullName evidence="3">Deoxyribose-phosphate aldolase</fullName>
        <ecNumber evidence="3">4.1.2.4</ecNumber>
    </recommendedName>
</protein>
<keyword evidence="1" id="KW-0963">Cytoplasm</keyword>
<dbReference type="NCBIfam" id="TIGR00126">
    <property type="entry name" value="deoC"/>
    <property type="match status" value="1"/>
</dbReference>
<reference evidence="5" key="1">
    <citation type="submission" date="2017-09" db="EMBL/GenBank/DDBJ databases">
        <title>Depth-based differentiation of microbial function through sediment-hosted aquifers and enrichment of novel symbionts in the deep terrestrial subsurface.</title>
        <authorList>
            <person name="Probst A.J."/>
            <person name="Ladd B."/>
            <person name="Jarett J.K."/>
            <person name="Geller-Mcgrath D.E."/>
            <person name="Sieber C.M.K."/>
            <person name="Emerson J.B."/>
            <person name="Anantharaman K."/>
            <person name="Thomas B.C."/>
            <person name="Malmstrom R."/>
            <person name="Stieglmeier M."/>
            <person name="Klingl A."/>
            <person name="Woyke T."/>
            <person name="Ryan C.M."/>
            <person name="Banfield J.F."/>
        </authorList>
    </citation>
    <scope>NUCLEOTIDE SEQUENCE [LARGE SCALE GENOMIC DNA]</scope>
</reference>
<evidence type="ECO:0000256" key="2">
    <source>
        <dbReference type="ARBA" id="ARBA00023270"/>
    </source>
</evidence>
<dbReference type="InterPro" id="IPR011343">
    <property type="entry name" value="DeoC"/>
</dbReference>
<dbReference type="InterPro" id="IPR002915">
    <property type="entry name" value="DeoC/FbaB/LacD_aldolase"/>
</dbReference>
<dbReference type="SUPFAM" id="SSF51569">
    <property type="entry name" value="Aldolase"/>
    <property type="match status" value="1"/>
</dbReference>
<dbReference type="SMART" id="SM01133">
    <property type="entry name" value="DeoC"/>
    <property type="match status" value="1"/>
</dbReference>
<dbReference type="EMBL" id="PFGB01000047">
    <property type="protein sequence ID" value="PIW34991.1"/>
    <property type="molecule type" value="Genomic_DNA"/>
</dbReference>
<organism evidence="4 5">
    <name type="scientific">Candidatus Nealsonbacteria bacterium CG15_BIG_FIL_POST_REV_8_21_14_020_37_12</name>
    <dbReference type="NCBI Taxonomy" id="1974716"/>
    <lineage>
        <taxon>Bacteria</taxon>
        <taxon>Candidatus Nealsoniibacteriota</taxon>
    </lineage>
</organism>
<comment type="caution">
    <text evidence="4">The sequence shown here is derived from an EMBL/GenBank/DDBJ whole genome shotgun (WGS) entry which is preliminary data.</text>
</comment>
<evidence type="ECO:0000313" key="4">
    <source>
        <dbReference type="EMBL" id="PIW34991.1"/>
    </source>
</evidence>
<dbReference type="GO" id="GO:0016052">
    <property type="term" value="P:carbohydrate catabolic process"/>
    <property type="evidence" value="ECO:0007669"/>
    <property type="project" value="TreeGrafter"/>
</dbReference>
<dbReference type="GO" id="GO:0009264">
    <property type="term" value="P:deoxyribonucleotide catabolic process"/>
    <property type="evidence" value="ECO:0007669"/>
    <property type="project" value="UniProtKB-UniRule"/>
</dbReference>
<keyword evidence="2" id="KW-0704">Schiff base</keyword>
<accession>A0A2M7H1B9</accession>
<gene>
    <name evidence="4" type="primary">deoC</name>
    <name evidence="4" type="ORF">COW25_01470</name>
</gene>